<name>A0A1H7FM99_9SPHI</name>
<dbReference type="Gene3D" id="1.20.120.330">
    <property type="entry name" value="Nucleotidyltransferases domain 2"/>
    <property type="match status" value="1"/>
</dbReference>
<dbReference type="RefSeq" id="WP_090602291.1">
    <property type="nucleotide sequence ID" value="NZ_FNZR01000001.1"/>
</dbReference>
<evidence type="ECO:0000313" key="3">
    <source>
        <dbReference type="Proteomes" id="UP000198916"/>
    </source>
</evidence>
<dbReference type="SUPFAM" id="SSF81593">
    <property type="entry name" value="Nucleotidyltransferase substrate binding subunit/domain"/>
    <property type="match status" value="1"/>
</dbReference>
<dbReference type="InterPro" id="IPR007842">
    <property type="entry name" value="HEPN_dom"/>
</dbReference>
<accession>A0A1H7FM99</accession>
<evidence type="ECO:0000313" key="2">
    <source>
        <dbReference type="EMBL" id="SEK25582.1"/>
    </source>
</evidence>
<feature type="domain" description="HEPN" evidence="1">
    <location>
        <begin position="135"/>
        <end position="255"/>
    </location>
</feature>
<evidence type="ECO:0000259" key="1">
    <source>
        <dbReference type="PROSITE" id="PS50910"/>
    </source>
</evidence>
<dbReference type="Proteomes" id="UP000198916">
    <property type="component" value="Unassembled WGS sequence"/>
</dbReference>
<dbReference type="AlphaFoldDB" id="A0A1H7FM99"/>
<dbReference type="STRING" id="332977.SAMN05421740_101358"/>
<keyword evidence="3" id="KW-1185">Reference proteome</keyword>
<sequence length="272" mass="31813">MLCPDTKTFQQLTVITERLVNTILVDQIYFSRYEFQGICHQEFIILLPHTNKQFITEAKPLVGTVMSMYSHFRHKLYYANEVRHSIRKGGIAFFFRCQPDNLLYINSKANYVALSSKLSPERVFKRANEALEMEKQKIKAFNNGAQFYLDKGNYQLCAFMLHQVFELCYRMVEIVLFGKEKLSHSIRNHHQIALAYLPQLKLVFDRNDENDMTIMELLDSAYLSVRYENGYYITERQLLYLVDKSQTIQEMVEEACGDMLEAFGAALDTVTN</sequence>
<organism evidence="2 3">
    <name type="scientific">Parapedobacter koreensis</name>
    <dbReference type="NCBI Taxonomy" id="332977"/>
    <lineage>
        <taxon>Bacteria</taxon>
        <taxon>Pseudomonadati</taxon>
        <taxon>Bacteroidota</taxon>
        <taxon>Sphingobacteriia</taxon>
        <taxon>Sphingobacteriales</taxon>
        <taxon>Sphingobacteriaceae</taxon>
        <taxon>Parapedobacter</taxon>
    </lineage>
</organism>
<dbReference type="EMBL" id="FNZR01000001">
    <property type="protein sequence ID" value="SEK25582.1"/>
    <property type="molecule type" value="Genomic_DNA"/>
</dbReference>
<dbReference type="PROSITE" id="PS50910">
    <property type="entry name" value="HEPN"/>
    <property type="match status" value="1"/>
</dbReference>
<dbReference type="Pfam" id="PF05168">
    <property type="entry name" value="HEPN"/>
    <property type="match status" value="1"/>
</dbReference>
<proteinExistence type="predicted"/>
<reference evidence="3" key="1">
    <citation type="submission" date="2016-10" db="EMBL/GenBank/DDBJ databases">
        <authorList>
            <person name="Varghese N."/>
            <person name="Submissions S."/>
        </authorList>
    </citation>
    <scope>NUCLEOTIDE SEQUENCE [LARGE SCALE GENOMIC DNA]</scope>
    <source>
        <strain evidence="3">Jip14</strain>
    </source>
</reference>
<protein>
    <submittedName>
        <fullName evidence="2">HEPN domain-containing protein</fullName>
    </submittedName>
</protein>
<gene>
    <name evidence="2" type="ORF">SAMN05421740_101358</name>
</gene>
<dbReference type="OrthoDB" id="1321649at2"/>